<dbReference type="GO" id="GO:0030246">
    <property type="term" value="F:carbohydrate binding"/>
    <property type="evidence" value="ECO:0007669"/>
    <property type="project" value="UniProtKB-KW"/>
</dbReference>
<dbReference type="InterPro" id="IPR013320">
    <property type="entry name" value="ConA-like_dom_sf"/>
</dbReference>
<feature type="transmembrane region" description="Helical" evidence="17">
    <location>
        <begin position="279"/>
        <end position="303"/>
    </location>
</feature>
<organism evidence="20 21">
    <name type="scientific">Quercus suber</name>
    <name type="common">Cork oak</name>
    <dbReference type="NCBI Taxonomy" id="58331"/>
    <lineage>
        <taxon>Eukaryota</taxon>
        <taxon>Viridiplantae</taxon>
        <taxon>Streptophyta</taxon>
        <taxon>Embryophyta</taxon>
        <taxon>Tracheophyta</taxon>
        <taxon>Spermatophyta</taxon>
        <taxon>Magnoliopsida</taxon>
        <taxon>eudicotyledons</taxon>
        <taxon>Gunneridae</taxon>
        <taxon>Pentapetalae</taxon>
        <taxon>rosids</taxon>
        <taxon>fabids</taxon>
        <taxon>Fagales</taxon>
        <taxon>Fagaceae</taxon>
        <taxon>Quercus</taxon>
    </lineage>
</organism>
<dbReference type="InterPro" id="IPR001220">
    <property type="entry name" value="Legume_lectin_dom"/>
</dbReference>
<keyword evidence="8 17" id="KW-0812">Transmembrane</keyword>
<evidence type="ECO:0000256" key="4">
    <source>
        <dbReference type="ARBA" id="ARBA00010217"/>
    </source>
</evidence>
<keyword evidence="12" id="KW-0067">ATP-binding</keyword>
<keyword evidence="6" id="KW-1003">Cell membrane</keyword>
<dbReference type="CDD" id="cd06899">
    <property type="entry name" value="lectin_legume_LecRK_Arcelin_ConA"/>
    <property type="match status" value="1"/>
</dbReference>
<evidence type="ECO:0000256" key="7">
    <source>
        <dbReference type="ARBA" id="ARBA00022527"/>
    </source>
</evidence>
<dbReference type="GO" id="GO:0004674">
    <property type="term" value="F:protein serine/threonine kinase activity"/>
    <property type="evidence" value="ECO:0007669"/>
    <property type="project" value="UniProtKB-KW"/>
</dbReference>
<evidence type="ECO:0000313" key="21">
    <source>
        <dbReference type="Proteomes" id="UP000237347"/>
    </source>
</evidence>
<dbReference type="PROSITE" id="PS00307">
    <property type="entry name" value="LECTIN_LEGUME_BETA"/>
    <property type="match status" value="1"/>
</dbReference>
<feature type="signal peptide" evidence="18">
    <location>
        <begin position="1"/>
        <end position="24"/>
    </location>
</feature>
<dbReference type="InterPro" id="IPR019825">
    <property type="entry name" value="Lectin_legB_Mn/Ca_BS"/>
</dbReference>
<evidence type="ECO:0000256" key="6">
    <source>
        <dbReference type="ARBA" id="ARBA00022475"/>
    </source>
</evidence>
<sequence>MDYESSYSLLFLCVFFCCFSCTFSVKFSYPNFLDYNNISGTASRGQVDSVWSIRLTDNQIGGDVFDATGRAYYSQPIQLWDPITNVTTDFTTSFEFIMRARPEDSNSTSGGIAFFITSEDSVDSPGNSSAGWLGLFNETTDGNPSNQMVAVEFDSWQDTWDPNDNHVGINVNSIVSKANETFKDPLISGDIMVATVSYDSTSENLSVLLKYIDVPPIANQHLNLTHNVKLRNVLPEKVIVGFSASTGRAIPVQAIRNWNFSSTLDLFLTQNGAKGNSKMWLVGLIIGVVLLVVGISFGSYCILWRNTKRKQEWEQCVVHRDIKSSNVMLDSNFNAKLGDFGLARFVDHELGSQTTVVAGTMGYMAPEYLITSKANKESDVFSFGVVALEIACGRRVVEPKAEELKISLVNWVWELYGKGRLLEAVDETLNGDYDIDEMTCLMTTGLWCAHPDHTLRPSIRQAIKVLNFEAPLPSLSSQMPVPMYSYAPARITIANQVSITLTSEERSTHSIN</sequence>
<evidence type="ECO:0000256" key="12">
    <source>
        <dbReference type="ARBA" id="ARBA00022840"/>
    </source>
</evidence>
<dbReference type="AlphaFoldDB" id="A0AAW0KQL4"/>
<evidence type="ECO:0000256" key="13">
    <source>
        <dbReference type="ARBA" id="ARBA00022989"/>
    </source>
</evidence>
<dbReference type="EMBL" id="PKMF04000256">
    <property type="protein sequence ID" value="KAK7840686.1"/>
    <property type="molecule type" value="Genomic_DNA"/>
</dbReference>
<reference evidence="20 21" key="1">
    <citation type="journal article" date="2018" name="Sci. Data">
        <title>The draft genome sequence of cork oak.</title>
        <authorList>
            <person name="Ramos A.M."/>
            <person name="Usie A."/>
            <person name="Barbosa P."/>
            <person name="Barros P.M."/>
            <person name="Capote T."/>
            <person name="Chaves I."/>
            <person name="Simoes F."/>
            <person name="Abreu I."/>
            <person name="Carrasquinho I."/>
            <person name="Faro C."/>
            <person name="Guimaraes J.B."/>
            <person name="Mendonca D."/>
            <person name="Nobrega F."/>
            <person name="Rodrigues L."/>
            <person name="Saibo N.J.M."/>
            <person name="Varela M.C."/>
            <person name="Egas C."/>
            <person name="Matos J."/>
            <person name="Miguel C.M."/>
            <person name="Oliveira M.M."/>
            <person name="Ricardo C.P."/>
            <person name="Goncalves S."/>
        </authorList>
    </citation>
    <scope>NUCLEOTIDE SEQUENCE [LARGE SCALE GENOMIC DNA]</scope>
    <source>
        <strain evidence="21">cv. HL8</strain>
    </source>
</reference>
<feature type="domain" description="Protein kinase" evidence="19">
    <location>
        <begin position="180"/>
        <end position="475"/>
    </location>
</feature>
<dbReference type="InterPro" id="IPR000719">
    <property type="entry name" value="Prot_kinase_dom"/>
</dbReference>
<comment type="subcellular location">
    <subcellularLocation>
        <location evidence="1">Cell membrane</location>
        <topology evidence="1">Single-pass type I membrane protein</topology>
    </subcellularLocation>
</comment>
<keyword evidence="21" id="KW-1185">Reference proteome</keyword>
<evidence type="ECO:0000256" key="16">
    <source>
        <dbReference type="ARBA" id="ARBA00023180"/>
    </source>
</evidence>
<dbReference type="SUPFAM" id="SSF49899">
    <property type="entry name" value="Concanavalin A-like lectins/glucanases"/>
    <property type="match status" value="1"/>
</dbReference>
<dbReference type="Gene3D" id="1.10.510.10">
    <property type="entry name" value="Transferase(Phosphotransferase) domain 1"/>
    <property type="match status" value="1"/>
</dbReference>
<evidence type="ECO:0000256" key="2">
    <source>
        <dbReference type="ARBA" id="ARBA00007606"/>
    </source>
</evidence>
<evidence type="ECO:0000256" key="1">
    <source>
        <dbReference type="ARBA" id="ARBA00004251"/>
    </source>
</evidence>
<dbReference type="GO" id="GO:0005524">
    <property type="term" value="F:ATP binding"/>
    <property type="evidence" value="ECO:0007669"/>
    <property type="project" value="UniProtKB-KW"/>
</dbReference>
<dbReference type="Gene3D" id="2.60.120.200">
    <property type="match status" value="1"/>
</dbReference>
<dbReference type="Pfam" id="PF00139">
    <property type="entry name" value="Lectin_legB"/>
    <property type="match status" value="1"/>
</dbReference>
<protein>
    <recommendedName>
        <fullName evidence="5">non-specific serine/threonine protein kinase</fullName>
        <ecNumber evidence="5">2.7.11.1</ecNumber>
    </recommendedName>
</protein>
<dbReference type="InterPro" id="IPR050528">
    <property type="entry name" value="L-type_Lectin-RKs"/>
</dbReference>
<evidence type="ECO:0000256" key="17">
    <source>
        <dbReference type="SAM" id="Phobius"/>
    </source>
</evidence>
<dbReference type="Pfam" id="PF00069">
    <property type="entry name" value="Pkinase"/>
    <property type="match status" value="1"/>
</dbReference>
<evidence type="ECO:0000256" key="18">
    <source>
        <dbReference type="SAM" id="SignalP"/>
    </source>
</evidence>
<keyword evidence="15 20" id="KW-0675">Receptor</keyword>
<dbReference type="PROSITE" id="PS00308">
    <property type="entry name" value="LECTIN_LEGUME_ALPHA"/>
    <property type="match status" value="1"/>
</dbReference>
<evidence type="ECO:0000256" key="9">
    <source>
        <dbReference type="ARBA" id="ARBA00022729"/>
    </source>
</evidence>
<evidence type="ECO:0000256" key="10">
    <source>
        <dbReference type="ARBA" id="ARBA00022734"/>
    </source>
</evidence>
<evidence type="ECO:0000256" key="11">
    <source>
        <dbReference type="ARBA" id="ARBA00022741"/>
    </source>
</evidence>
<dbReference type="SMART" id="SM00220">
    <property type="entry name" value="S_TKc"/>
    <property type="match status" value="1"/>
</dbReference>
<dbReference type="InterPro" id="IPR011009">
    <property type="entry name" value="Kinase-like_dom_sf"/>
</dbReference>
<evidence type="ECO:0000313" key="20">
    <source>
        <dbReference type="EMBL" id="KAK7840686.1"/>
    </source>
</evidence>
<evidence type="ECO:0000256" key="8">
    <source>
        <dbReference type="ARBA" id="ARBA00022692"/>
    </source>
</evidence>
<accession>A0AAW0KQL4</accession>
<keyword evidence="7" id="KW-0723">Serine/threonine-protein kinase</keyword>
<dbReference type="GO" id="GO:0005886">
    <property type="term" value="C:plasma membrane"/>
    <property type="evidence" value="ECO:0007669"/>
    <property type="project" value="UniProtKB-SubCell"/>
</dbReference>
<dbReference type="PROSITE" id="PS50011">
    <property type="entry name" value="PROTEIN_KINASE_DOM"/>
    <property type="match status" value="1"/>
</dbReference>
<dbReference type="InterPro" id="IPR008271">
    <property type="entry name" value="Ser/Thr_kinase_AS"/>
</dbReference>
<gene>
    <name evidence="20" type="primary">LECRK91_5</name>
    <name evidence="20" type="ORF">CFP56_016356</name>
</gene>
<evidence type="ECO:0000259" key="19">
    <source>
        <dbReference type="PROSITE" id="PS50011"/>
    </source>
</evidence>
<keyword evidence="11" id="KW-0547">Nucleotide-binding</keyword>
<proteinExistence type="inferred from homology"/>
<name>A0AAW0KQL4_QUESU</name>
<dbReference type="PANTHER" id="PTHR27007">
    <property type="match status" value="1"/>
</dbReference>
<comment type="similarity">
    <text evidence="2">Belongs to the leguminous lectin family.</text>
</comment>
<keyword evidence="9 18" id="KW-0732">Signal</keyword>
<dbReference type="Proteomes" id="UP000237347">
    <property type="component" value="Unassembled WGS sequence"/>
</dbReference>
<keyword evidence="10" id="KW-0430">Lectin</keyword>
<evidence type="ECO:0000256" key="5">
    <source>
        <dbReference type="ARBA" id="ARBA00012513"/>
    </source>
</evidence>
<dbReference type="EC" id="2.7.11.1" evidence="5"/>
<evidence type="ECO:0000256" key="3">
    <source>
        <dbReference type="ARBA" id="ARBA00008536"/>
    </source>
</evidence>
<evidence type="ECO:0000256" key="14">
    <source>
        <dbReference type="ARBA" id="ARBA00023136"/>
    </source>
</evidence>
<keyword evidence="20" id="KW-0418">Kinase</keyword>
<comment type="similarity">
    <text evidence="4">In the C-terminal section; belongs to the protein kinase superfamily. Ser/Thr protein kinase family.</text>
</comment>
<dbReference type="GO" id="GO:0002229">
    <property type="term" value="P:defense response to oomycetes"/>
    <property type="evidence" value="ECO:0007669"/>
    <property type="project" value="UniProtKB-ARBA"/>
</dbReference>
<dbReference type="PROSITE" id="PS00108">
    <property type="entry name" value="PROTEIN_KINASE_ST"/>
    <property type="match status" value="1"/>
</dbReference>
<evidence type="ECO:0000256" key="15">
    <source>
        <dbReference type="ARBA" id="ARBA00023170"/>
    </source>
</evidence>
<comment type="similarity">
    <text evidence="3">In the N-terminal section; belongs to the leguminous lectin family.</text>
</comment>
<keyword evidence="7" id="KW-0808">Transferase</keyword>
<feature type="chain" id="PRO_5043911899" description="non-specific serine/threonine protein kinase" evidence="18">
    <location>
        <begin position="25"/>
        <end position="512"/>
    </location>
</feature>
<dbReference type="InterPro" id="IPR000985">
    <property type="entry name" value="Lectin_LegA_CS"/>
</dbReference>
<keyword evidence="14 17" id="KW-0472">Membrane</keyword>
<keyword evidence="16" id="KW-0325">Glycoprotein</keyword>
<keyword evidence="13 17" id="KW-1133">Transmembrane helix</keyword>
<comment type="caution">
    <text evidence="20">The sequence shown here is derived from an EMBL/GenBank/DDBJ whole genome shotgun (WGS) entry which is preliminary data.</text>
</comment>
<dbReference type="SUPFAM" id="SSF56112">
    <property type="entry name" value="Protein kinase-like (PK-like)"/>
    <property type="match status" value="1"/>
</dbReference>
<dbReference type="FunFam" id="1.10.510.10:FF:000240">
    <property type="entry name" value="Lectin-domain containing receptor kinase A4.3"/>
    <property type="match status" value="1"/>
</dbReference>